<evidence type="ECO:0000313" key="1">
    <source>
        <dbReference type="EMBL" id="KKL87100.1"/>
    </source>
</evidence>
<name>A0A0F9HZL3_9ZZZZ</name>
<gene>
    <name evidence="1" type="ORF">LCGC14_1938080</name>
</gene>
<organism evidence="1">
    <name type="scientific">marine sediment metagenome</name>
    <dbReference type="NCBI Taxonomy" id="412755"/>
    <lineage>
        <taxon>unclassified sequences</taxon>
        <taxon>metagenomes</taxon>
        <taxon>ecological metagenomes</taxon>
    </lineage>
</organism>
<comment type="caution">
    <text evidence="1">The sequence shown here is derived from an EMBL/GenBank/DDBJ whole genome shotgun (WGS) entry which is preliminary data.</text>
</comment>
<reference evidence="1" key="1">
    <citation type="journal article" date="2015" name="Nature">
        <title>Complex archaea that bridge the gap between prokaryotes and eukaryotes.</title>
        <authorList>
            <person name="Spang A."/>
            <person name="Saw J.H."/>
            <person name="Jorgensen S.L."/>
            <person name="Zaremba-Niedzwiedzka K."/>
            <person name="Martijn J."/>
            <person name="Lind A.E."/>
            <person name="van Eijk R."/>
            <person name="Schleper C."/>
            <person name="Guy L."/>
            <person name="Ettema T.J."/>
        </authorList>
    </citation>
    <scope>NUCLEOTIDE SEQUENCE</scope>
</reference>
<dbReference type="AlphaFoldDB" id="A0A0F9HZL3"/>
<protein>
    <submittedName>
        <fullName evidence="1">Uncharacterized protein</fullName>
    </submittedName>
</protein>
<dbReference type="EMBL" id="LAZR01020929">
    <property type="protein sequence ID" value="KKL87100.1"/>
    <property type="molecule type" value="Genomic_DNA"/>
</dbReference>
<proteinExistence type="predicted"/>
<accession>A0A0F9HZL3</accession>
<sequence>MLELNYKALGITHQSSLFKLSFEGQNLFSILLDTSSMNKGVFRLYSAHPMTRLVSIPIYNPQTNEFRKDYLNYKILREKASIVSVVEQFKKNDVNLFLLKPHKITRQQIRDLLKPDALFPSFAIILRFNSIHAVRTPYSFRFWRRFYELKIFYAFLRSIAFNFKKTERSKEVLDYIASLSRKLNIKNPKYLLILINQFFQNSINFEYYSQKLEMLYYIQFFGELKSDIFMKDNYEDLTLLFSDQFDFTYFLRQTESPFSIIIYTLGDIFSSDITNASTTKSRVLQDLNGQIGALIKSINTYKNNREDLLIKTIHLIIFLNFVVKRFVRDFYIKKGKS</sequence>